<dbReference type="Proteomes" id="UP000439022">
    <property type="component" value="Unassembled WGS sequence"/>
</dbReference>
<reference evidence="1 2" key="1">
    <citation type="submission" date="2019-11" db="EMBL/GenBank/DDBJ databases">
        <title>Whole genome sequence of Haloferax sp. MBLA0076.</title>
        <authorList>
            <person name="Seo M.-J."/>
            <person name="Cho E.-S."/>
        </authorList>
    </citation>
    <scope>NUCLEOTIDE SEQUENCE [LARGE SCALE GENOMIC DNA]</scope>
    <source>
        <strain evidence="1 2">MBLA0076</strain>
    </source>
</reference>
<accession>A0A6A8GGZ8</accession>
<dbReference type="PIRSF" id="PIRSF019313">
    <property type="entry name" value="UCP019313"/>
    <property type="match status" value="1"/>
</dbReference>
<dbReference type="InterPro" id="IPR007561">
    <property type="entry name" value="Cell_div_SepF/SepF-rel"/>
</dbReference>
<dbReference type="InterPro" id="IPR012426">
    <property type="entry name" value="SepF_arc"/>
</dbReference>
<dbReference type="InterPro" id="IPR038594">
    <property type="entry name" value="SepF-like_sf"/>
</dbReference>
<gene>
    <name evidence="1" type="ORF">GJR96_03480</name>
</gene>
<comment type="caution">
    <text evidence="1">The sequence shown here is derived from an EMBL/GenBank/DDBJ whole genome shotgun (WGS) entry which is preliminary data.</text>
</comment>
<evidence type="ECO:0000313" key="2">
    <source>
        <dbReference type="Proteomes" id="UP000439022"/>
    </source>
</evidence>
<keyword evidence="2" id="KW-1185">Reference proteome</keyword>
<evidence type="ECO:0000313" key="1">
    <source>
        <dbReference type="EMBL" id="MRX21020.1"/>
    </source>
</evidence>
<organism evidence="1 2">
    <name type="scientific">Haloferax litoreum</name>
    <dbReference type="NCBI Taxonomy" id="2666140"/>
    <lineage>
        <taxon>Archaea</taxon>
        <taxon>Methanobacteriati</taxon>
        <taxon>Methanobacteriota</taxon>
        <taxon>Stenosarchaea group</taxon>
        <taxon>Halobacteria</taxon>
        <taxon>Halobacteriales</taxon>
        <taxon>Haloferacaceae</taxon>
        <taxon>Haloferax</taxon>
    </lineage>
</organism>
<dbReference type="EMBL" id="WKJO01000001">
    <property type="protein sequence ID" value="MRX21020.1"/>
    <property type="molecule type" value="Genomic_DNA"/>
</dbReference>
<proteinExistence type="predicted"/>
<sequence length="118" mass="12785">MGIMSKILGGGGSRTTEDYVELDLDDFDTARGEAGISVHIADIGGQQDVIAIKDAVYDGDMVIADITRHTTQDSTMEHIIDDLRQVAREVDGDIVQKGDDQIIITPTNVSVARRKLNS</sequence>
<dbReference type="AlphaFoldDB" id="A0A6A8GGZ8"/>
<dbReference type="RefSeq" id="WP_151161658.1">
    <property type="nucleotide sequence ID" value="NZ_WKJO01000001.1"/>
</dbReference>
<dbReference type="Pfam" id="PF04472">
    <property type="entry name" value="SepF"/>
    <property type="match status" value="1"/>
</dbReference>
<dbReference type="Gene3D" id="3.30.110.150">
    <property type="entry name" value="SepF-like protein"/>
    <property type="match status" value="1"/>
</dbReference>
<protein>
    <submittedName>
        <fullName evidence="1">DUF552 domain-containing protein</fullName>
    </submittedName>
</protein>
<name>A0A6A8GGZ8_9EURY</name>